<reference evidence="1" key="1">
    <citation type="submission" date="2014-11" db="EMBL/GenBank/DDBJ databases">
        <authorList>
            <person name="Amaro Gonzalez C."/>
        </authorList>
    </citation>
    <scope>NUCLEOTIDE SEQUENCE</scope>
</reference>
<dbReference type="EMBL" id="GBXM01078121">
    <property type="protein sequence ID" value="JAH30456.1"/>
    <property type="molecule type" value="Transcribed_RNA"/>
</dbReference>
<accession>A0A0E9RMT1</accession>
<organism evidence="1">
    <name type="scientific">Anguilla anguilla</name>
    <name type="common">European freshwater eel</name>
    <name type="synonym">Muraena anguilla</name>
    <dbReference type="NCBI Taxonomy" id="7936"/>
    <lineage>
        <taxon>Eukaryota</taxon>
        <taxon>Metazoa</taxon>
        <taxon>Chordata</taxon>
        <taxon>Craniata</taxon>
        <taxon>Vertebrata</taxon>
        <taxon>Euteleostomi</taxon>
        <taxon>Actinopterygii</taxon>
        <taxon>Neopterygii</taxon>
        <taxon>Teleostei</taxon>
        <taxon>Anguilliformes</taxon>
        <taxon>Anguillidae</taxon>
        <taxon>Anguilla</taxon>
    </lineage>
</organism>
<proteinExistence type="predicted"/>
<protein>
    <submittedName>
        <fullName evidence="1">Uncharacterized protein</fullName>
    </submittedName>
</protein>
<name>A0A0E9RMT1_ANGAN</name>
<reference evidence="1" key="2">
    <citation type="journal article" date="2015" name="Fish Shellfish Immunol.">
        <title>Early steps in the European eel (Anguilla anguilla)-Vibrio vulnificus interaction in the gills: Role of the RtxA13 toxin.</title>
        <authorList>
            <person name="Callol A."/>
            <person name="Pajuelo D."/>
            <person name="Ebbesson L."/>
            <person name="Teles M."/>
            <person name="MacKenzie S."/>
            <person name="Amaro C."/>
        </authorList>
    </citation>
    <scope>NUCLEOTIDE SEQUENCE</scope>
</reference>
<dbReference type="AlphaFoldDB" id="A0A0E9RMT1"/>
<evidence type="ECO:0000313" key="1">
    <source>
        <dbReference type="EMBL" id="JAH30456.1"/>
    </source>
</evidence>
<sequence length="33" mass="3864">MVCWQPICWSFIVWGKACGVHSRDINSFSVQMF</sequence>